<dbReference type="STRING" id="1140003.OMY_00606"/>
<dbReference type="PROSITE" id="PS50886">
    <property type="entry name" value="TRBD"/>
    <property type="match status" value="1"/>
</dbReference>
<accession>S0PFV8</accession>
<keyword evidence="2 3" id="KW-0694">RNA-binding</keyword>
<dbReference type="Gene3D" id="3.30.1940.10">
    <property type="entry name" value="YtpR-like"/>
    <property type="match status" value="1"/>
</dbReference>
<dbReference type="Pfam" id="PF14794">
    <property type="entry name" value="DUF4479"/>
    <property type="match status" value="1"/>
</dbReference>
<dbReference type="Proteomes" id="UP000015961">
    <property type="component" value="Unassembled WGS sequence"/>
</dbReference>
<keyword evidence="6" id="KW-1185">Reference proteome</keyword>
<evidence type="ECO:0000256" key="2">
    <source>
        <dbReference type="ARBA" id="ARBA00022884"/>
    </source>
</evidence>
<dbReference type="AlphaFoldDB" id="S0PFV8"/>
<evidence type="ECO:0000256" key="1">
    <source>
        <dbReference type="ARBA" id="ARBA00022555"/>
    </source>
</evidence>
<dbReference type="InterPro" id="IPR033714">
    <property type="entry name" value="tRNA_bind_bactPheRS"/>
</dbReference>
<dbReference type="PATRIC" id="fig|1140003.3.peg.600"/>
<evidence type="ECO:0000259" key="4">
    <source>
        <dbReference type="PROSITE" id="PS50886"/>
    </source>
</evidence>
<name>S0PFV8_9ENTE</name>
<dbReference type="InterPro" id="IPR027855">
    <property type="entry name" value="DUF4479"/>
</dbReference>
<gene>
    <name evidence="5" type="ORF">I573_00599</name>
</gene>
<proteinExistence type="predicted"/>
<sequence length="203" mass="22586">MIFAYNKEHVSDTLLTILEDDKGMEQQTERKGNIAKLTTEDGRIIGWNFFEVSEKLTIDERGQVYLTDDQIAVLNTWLQEEGFTEQLTPDHEPKFVVGFVKECVPHEDSDHLSITKIEIDNGKELQIVCGAPNIRQGLKVVVAKPGAMMPDGLLIWPGELRGVESFGMVCSAKELHLADAPKKRGILELPQDAVVGEAFPVGK</sequence>
<dbReference type="eggNOG" id="COG0073">
    <property type="taxonomic scope" value="Bacteria"/>
</dbReference>
<protein>
    <submittedName>
        <fullName evidence="5">tRNA-binding protein</fullName>
    </submittedName>
</protein>
<evidence type="ECO:0000256" key="3">
    <source>
        <dbReference type="PROSITE-ProRule" id="PRU00209"/>
    </source>
</evidence>
<dbReference type="EMBL" id="ASWO01000001">
    <property type="protein sequence ID" value="EOT87543.1"/>
    <property type="molecule type" value="Genomic_DNA"/>
</dbReference>
<dbReference type="FunFam" id="2.40.50.140:FF:000045">
    <property type="entry name" value="Phenylalanine--tRNA ligase beta subunit"/>
    <property type="match status" value="1"/>
</dbReference>
<organism evidence="5 6">
    <name type="scientific">Enterococcus sulfureus ATCC 49903</name>
    <dbReference type="NCBI Taxonomy" id="1140003"/>
    <lineage>
        <taxon>Bacteria</taxon>
        <taxon>Bacillati</taxon>
        <taxon>Bacillota</taxon>
        <taxon>Bacilli</taxon>
        <taxon>Lactobacillales</taxon>
        <taxon>Enterococcaceae</taxon>
        <taxon>Enterococcus</taxon>
    </lineage>
</organism>
<keyword evidence="1 3" id="KW-0820">tRNA-binding</keyword>
<dbReference type="InterPro" id="IPR037154">
    <property type="entry name" value="YtpR-like_sf"/>
</dbReference>
<dbReference type="NCBIfam" id="NF045760">
    <property type="entry name" value="YtpR"/>
    <property type="match status" value="1"/>
</dbReference>
<dbReference type="RefSeq" id="WP_016185097.1">
    <property type="nucleotide sequence ID" value="NZ_ASWO01000001.1"/>
</dbReference>
<dbReference type="GO" id="GO:0000049">
    <property type="term" value="F:tRNA binding"/>
    <property type="evidence" value="ECO:0007669"/>
    <property type="project" value="UniProtKB-UniRule"/>
</dbReference>
<feature type="domain" description="TRNA-binding" evidence="4">
    <location>
        <begin position="89"/>
        <end position="200"/>
    </location>
</feature>
<dbReference type="Pfam" id="PF01588">
    <property type="entry name" value="tRNA_bind"/>
    <property type="match status" value="1"/>
</dbReference>
<evidence type="ECO:0000313" key="5">
    <source>
        <dbReference type="EMBL" id="EOT87543.1"/>
    </source>
</evidence>
<evidence type="ECO:0000313" key="6">
    <source>
        <dbReference type="Proteomes" id="UP000015961"/>
    </source>
</evidence>
<reference evidence="5 6" key="1">
    <citation type="submission" date="2013-03" db="EMBL/GenBank/DDBJ databases">
        <title>The Genome Sequence of Enterococcus sulfureus ATCC_49903 (PacBio/Illumina hybrid assembly).</title>
        <authorList>
            <consortium name="The Broad Institute Genomics Platform"/>
            <consortium name="The Broad Institute Genome Sequencing Center for Infectious Disease"/>
            <person name="Earl A."/>
            <person name="Russ C."/>
            <person name="Gilmore M."/>
            <person name="Surin D."/>
            <person name="Walker B."/>
            <person name="Young S."/>
            <person name="Zeng Q."/>
            <person name="Gargeya S."/>
            <person name="Fitzgerald M."/>
            <person name="Haas B."/>
            <person name="Abouelleil A."/>
            <person name="Allen A.W."/>
            <person name="Alvarado L."/>
            <person name="Arachchi H.M."/>
            <person name="Berlin A.M."/>
            <person name="Chapman S.B."/>
            <person name="Gainer-Dewar J."/>
            <person name="Goldberg J."/>
            <person name="Griggs A."/>
            <person name="Gujja S."/>
            <person name="Hansen M."/>
            <person name="Howarth C."/>
            <person name="Imamovic A."/>
            <person name="Ireland A."/>
            <person name="Larimer J."/>
            <person name="McCowan C."/>
            <person name="Murphy C."/>
            <person name="Pearson M."/>
            <person name="Poon T.W."/>
            <person name="Priest M."/>
            <person name="Roberts A."/>
            <person name="Saif S."/>
            <person name="Shea T."/>
            <person name="Sisk P."/>
            <person name="Sykes S."/>
            <person name="Wortman J."/>
            <person name="Nusbaum C."/>
            <person name="Birren B."/>
        </authorList>
    </citation>
    <scope>NUCLEOTIDE SEQUENCE [LARGE SCALE GENOMIC DNA]</scope>
    <source>
        <strain evidence="5 6">ATCC 49903</strain>
    </source>
</reference>
<comment type="caution">
    <text evidence="5">The sequence shown here is derived from an EMBL/GenBank/DDBJ whole genome shotgun (WGS) entry which is preliminary data.</text>
</comment>
<dbReference type="CDD" id="cd02796">
    <property type="entry name" value="tRNA_bind_bactPheRS"/>
    <property type="match status" value="1"/>
</dbReference>
<dbReference type="OrthoDB" id="9805455at2"/>
<dbReference type="SUPFAM" id="SSF50249">
    <property type="entry name" value="Nucleic acid-binding proteins"/>
    <property type="match status" value="1"/>
</dbReference>
<dbReference type="Gene3D" id="2.40.50.140">
    <property type="entry name" value="Nucleic acid-binding proteins"/>
    <property type="match status" value="1"/>
</dbReference>
<dbReference type="InterPro" id="IPR012340">
    <property type="entry name" value="NA-bd_OB-fold"/>
</dbReference>
<dbReference type="InterPro" id="IPR002547">
    <property type="entry name" value="tRNA-bd_dom"/>
</dbReference>